<dbReference type="InterPro" id="IPR005502">
    <property type="entry name" value="Ribosyl_crysJ1"/>
</dbReference>
<dbReference type="Gene3D" id="1.10.4080.10">
    <property type="entry name" value="ADP-ribosylation/Crystallin J1"/>
    <property type="match status" value="1"/>
</dbReference>
<comment type="caution">
    <text evidence="2">The sequence shown here is derived from an EMBL/GenBank/DDBJ whole genome shotgun (WGS) entry which is preliminary data.</text>
</comment>
<proteinExistence type="predicted"/>
<keyword evidence="3" id="KW-1185">Reference proteome</keyword>
<dbReference type="InterPro" id="IPR036705">
    <property type="entry name" value="Ribosyl_crysJ1_sf"/>
</dbReference>
<dbReference type="STRING" id="554055.A0A2P6VCB8"/>
<dbReference type="EMBL" id="LHPF02000013">
    <property type="protein sequence ID" value="PSC71728.1"/>
    <property type="molecule type" value="Genomic_DNA"/>
</dbReference>
<dbReference type="Pfam" id="PF03747">
    <property type="entry name" value="ADP_ribosyl_GH"/>
    <property type="match status" value="1"/>
</dbReference>
<dbReference type="Proteomes" id="UP000239649">
    <property type="component" value="Unassembled WGS sequence"/>
</dbReference>
<gene>
    <name evidence="2" type="ORF">C2E20_4981</name>
</gene>
<evidence type="ECO:0000313" key="3">
    <source>
        <dbReference type="Proteomes" id="UP000239649"/>
    </source>
</evidence>
<accession>A0A2P6VCB8</accession>
<sequence>MPTSSDLEERVAALEAQWVYSEAELASLAAGRPGLEFFDPPQCPFFEYPLGVPSPYFEQAAALLGSLVEVGKMDCEHYAAATFKTFGPGFPGYRDRSLKAFLRRYVAGLLPPATGTPDEQANCFARLSPLVALYAGAPLDVLAAAAERMIRVTQHGALAVAYGTAAALMLNGVIGDASVAAAVAATVDWLEQRQQQEQERMEINPAADMQPAAEAEAEALTAELWGAVAAALLQAAEAAPLAPLTAAARLGRNCHLPNCLQTPLQVLLHLEHHGWQPPQQQRPEQVQEQQQTRREEQHQQGERADGAAGEPADADLCLSCSMGACPLPGRPEQGSPAGRRVLAAVLERQRQQHADLPPDAFVQAVRLAIRPGGCCASRAGFVGALMGALGGQVPAHWAAQVQGYGEVEAQAQRLVALRD</sequence>
<feature type="compositionally biased region" description="Low complexity" evidence="1">
    <location>
        <begin position="276"/>
        <end position="290"/>
    </location>
</feature>
<dbReference type="AlphaFoldDB" id="A0A2P6VCB8"/>
<evidence type="ECO:0000256" key="1">
    <source>
        <dbReference type="SAM" id="MobiDB-lite"/>
    </source>
</evidence>
<protein>
    <submittedName>
        <fullName evidence="2">Crystallin J1A-like isoform X2</fullName>
    </submittedName>
</protein>
<dbReference type="SUPFAM" id="SSF101478">
    <property type="entry name" value="ADP-ribosylglycohydrolase"/>
    <property type="match status" value="2"/>
</dbReference>
<dbReference type="OrthoDB" id="524326at2759"/>
<feature type="region of interest" description="Disordered" evidence="1">
    <location>
        <begin position="276"/>
        <end position="310"/>
    </location>
</feature>
<dbReference type="PANTHER" id="PTHR16222">
    <property type="entry name" value="ADP-RIBOSYLGLYCOHYDROLASE"/>
    <property type="match status" value="1"/>
</dbReference>
<dbReference type="InterPro" id="IPR050792">
    <property type="entry name" value="ADP-ribosylglycohydrolase"/>
</dbReference>
<feature type="compositionally biased region" description="Basic and acidic residues" evidence="1">
    <location>
        <begin position="291"/>
        <end position="305"/>
    </location>
</feature>
<dbReference type="PANTHER" id="PTHR16222:SF17">
    <property type="entry name" value="SELENOPROTEIN J"/>
    <property type="match status" value="1"/>
</dbReference>
<reference evidence="2 3" key="1">
    <citation type="journal article" date="2018" name="Plant J.">
        <title>Genome sequences of Chlorella sorokiniana UTEX 1602 and Micractinium conductrix SAG 241.80: implications to maltose excretion by a green alga.</title>
        <authorList>
            <person name="Arriola M.B."/>
            <person name="Velmurugan N."/>
            <person name="Zhang Y."/>
            <person name="Plunkett M.H."/>
            <person name="Hondzo H."/>
            <person name="Barney B.M."/>
        </authorList>
    </citation>
    <scope>NUCLEOTIDE SEQUENCE [LARGE SCALE GENOMIC DNA]</scope>
    <source>
        <strain evidence="2 3">SAG 241.80</strain>
    </source>
</reference>
<evidence type="ECO:0000313" key="2">
    <source>
        <dbReference type="EMBL" id="PSC71728.1"/>
    </source>
</evidence>
<name>A0A2P6VCB8_9CHLO</name>
<organism evidence="2 3">
    <name type="scientific">Micractinium conductrix</name>
    <dbReference type="NCBI Taxonomy" id="554055"/>
    <lineage>
        <taxon>Eukaryota</taxon>
        <taxon>Viridiplantae</taxon>
        <taxon>Chlorophyta</taxon>
        <taxon>core chlorophytes</taxon>
        <taxon>Trebouxiophyceae</taxon>
        <taxon>Chlorellales</taxon>
        <taxon>Chlorellaceae</taxon>
        <taxon>Chlorella clade</taxon>
        <taxon>Micractinium</taxon>
    </lineage>
</organism>